<evidence type="ECO:0000256" key="4">
    <source>
        <dbReference type="ARBA" id="ARBA00022729"/>
    </source>
</evidence>
<keyword evidence="6" id="KW-0862">Zinc</keyword>
<evidence type="ECO:0000256" key="3">
    <source>
        <dbReference type="ARBA" id="ARBA00022723"/>
    </source>
</evidence>
<dbReference type="Gene3D" id="3.40.390.10">
    <property type="entry name" value="Collagenase (Catalytic Domain)"/>
    <property type="match status" value="1"/>
</dbReference>
<evidence type="ECO:0000313" key="10">
    <source>
        <dbReference type="EMBL" id="SNT24876.1"/>
    </source>
</evidence>
<keyword evidence="5" id="KW-0378">Hydrolase</keyword>
<dbReference type="SUPFAM" id="SSF55486">
    <property type="entry name" value="Metalloproteases ('zincins'), catalytic domain"/>
    <property type="match status" value="1"/>
</dbReference>
<accession>A0A239L2Q0</accession>
<keyword evidence="11" id="KW-1185">Reference proteome</keyword>
<comment type="similarity">
    <text evidence="1">Belongs to the peptidase M43B family.</text>
</comment>
<dbReference type="Pfam" id="PF05572">
    <property type="entry name" value="Peptidase_M43"/>
    <property type="match status" value="1"/>
</dbReference>
<evidence type="ECO:0000256" key="7">
    <source>
        <dbReference type="ARBA" id="ARBA00023049"/>
    </source>
</evidence>
<dbReference type="PANTHER" id="PTHR47466:SF1">
    <property type="entry name" value="METALLOPROTEASE MEP1 (AFU_ORTHOLOGUE AFUA_1G07730)-RELATED"/>
    <property type="match status" value="1"/>
</dbReference>
<organism evidence="10 11">
    <name type="scientific">Asanoa hainanensis</name>
    <dbReference type="NCBI Taxonomy" id="560556"/>
    <lineage>
        <taxon>Bacteria</taxon>
        <taxon>Bacillati</taxon>
        <taxon>Actinomycetota</taxon>
        <taxon>Actinomycetes</taxon>
        <taxon>Micromonosporales</taxon>
        <taxon>Micromonosporaceae</taxon>
        <taxon>Asanoa</taxon>
    </lineage>
</organism>
<evidence type="ECO:0000259" key="9">
    <source>
        <dbReference type="Pfam" id="PF05572"/>
    </source>
</evidence>
<dbReference type="InterPro" id="IPR008754">
    <property type="entry name" value="Peptidase_M43"/>
</dbReference>
<name>A0A239L2Q0_9ACTN</name>
<evidence type="ECO:0000313" key="11">
    <source>
        <dbReference type="Proteomes" id="UP000198362"/>
    </source>
</evidence>
<evidence type="ECO:0000256" key="1">
    <source>
        <dbReference type="ARBA" id="ARBA00008721"/>
    </source>
</evidence>
<gene>
    <name evidence="10" type="ORF">SAMN05421812_1046</name>
</gene>
<keyword evidence="3" id="KW-0479">Metal-binding</keyword>
<reference evidence="10 11" key="1">
    <citation type="submission" date="2017-06" db="EMBL/GenBank/DDBJ databases">
        <authorList>
            <person name="Kim H.J."/>
            <person name="Triplett B.A."/>
        </authorList>
    </citation>
    <scope>NUCLEOTIDE SEQUENCE [LARGE SCALE GENOMIC DNA]</scope>
    <source>
        <strain evidence="10 11">CGMCC 4.5593</strain>
    </source>
</reference>
<dbReference type="GO" id="GO:0006508">
    <property type="term" value="P:proteolysis"/>
    <property type="evidence" value="ECO:0007669"/>
    <property type="project" value="UniProtKB-KW"/>
</dbReference>
<sequence>MAFDGGRLAPGAARDWCGTMPVHRRLLDSDPGYARAREEIETFTFGAAREEPPPLGLVTIPTVVHVVWSQAAQNIGDDQIATQLEALNRDFRKRNADLSVLPPVWVPLAADADIEFVLADVTRTRTDVATFDTDDGVKSARTGGVDPVSTDTHLNLWVCQLGGGLLGYAQFPGGPPETDGVVVTHTAFGSSGTATAPFDLGRTLTHEVGHWLNLRHIWGDDGDGCGGDDFVADTPNQAGPNYGRPTYPKVSCNNAPHGDMFVNYMDYTDDAAMVMFTLGQAARMAAALRGPRSGLLAAAATS</sequence>
<feature type="domain" description="Peptidase M43 pregnancy-associated plasma-A" evidence="9">
    <location>
        <begin position="201"/>
        <end position="288"/>
    </location>
</feature>
<keyword evidence="4" id="KW-0732">Signal</keyword>
<dbReference type="PANTHER" id="PTHR47466">
    <property type="match status" value="1"/>
</dbReference>
<evidence type="ECO:0000256" key="5">
    <source>
        <dbReference type="ARBA" id="ARBA00022801"/>
    </source>
</evidence>
<keyword evidence="8" id="KW-1015">Disulfide bond</keyword>
<dbReference type="AlphaFoldDB" id="A0A239L2Q0"/>
<evidence type="ECO:0000256" key="2">
    <source>
        <dbReference type="ARBA" id="ARBA00022670"/>
    </source>
</evidence>
<dbReference type="CDD" id="cd04275">
    <property type="entry name" value="ZnMc_pappalysin_like"/>
    <property type="match status" value="1"/>
</dbReference>
<dbReference type="GO" id="GO:0008237">
    <property type="term" value="F:metallopeptidase activity"/>
    <property type="evidence" value="ECO:0007669"/>
    <property type="project" value="UniProtKB-KW"/>
</dbReference>
<evidence type="ECO:0000256" key="8">
    <source>
        <dbReference type="ARBA" id="ARBA00023157"/>
    </source>
</evidence>
<dbReference type="RefSeq" id="WP_218824511.1">
    <property type="nucleotide sequence ID" value="NZ_FZPH01000004.1"/>
</dbReference>
<evidence type="ECO:0000256" key="6">
    <source>
        <dbReference type="ARBA" id="ARBA00022833"/>
    </source>
</evidence>
<dbReference type="GO" id="GO:0046872">
    <property type="term" value="F:metal ion binding"/>
    <property type="evidence" value="ECO:0007669"/>
    <property type="project" value="UniProtKB-KW"/>
</dbReference>
<dbReference type="EMBL" id="FZPH01000004">
    <property type="protein sequence ID" value="SNT24876.1"/>
    <property type="molecule type" value="Genomic_DNA"/>
</dbReference>
<protein>
    <submittedName>
        <fullName evidence="10">Pregnancy-associated plasma protein-A</fullName>
    </submittedName>
</protein>
<dbReference type="InterPro" id="IPR024079">
    <property type="entry name" value="MetalloPept_cat_dom_sf"/>
</dbReference>
<dbReference type="Proteomes" id="UP000198362">
    <property type="component" value="Unassembled WGS sequence"/>
</dbReference>
<proteinExistence type="inferred from homology"/>
<keyword evidence="2" id="KW-0645">Protease</keyword>
<keyword evidence="7" id="KW-0482">Metalloprotease</keyword>